<dbReference type="SUPFAM" id="SSF53756">
    <property type="entry name" value="UDP-Glycosyltransferase/glycogen phosphorylase"/>
    <property type="match status" value="1"/>
</dbReference>
<dbReference type="GO" id="GO:0016758">
    <property type="term" value="F:hexosyltransferase activity"/>
    <property type="evidence" value="ECO:0007669"/>
    <property type="project" value="InterPro"/>
</dbReference>
<keyword evidence="4" id="KW-0808">Transferase</keyword>
<dbReference type="InterPro" id="IPR048097">
    <property type="entry name" value="Cps14G-like"/>
</dbReference>
<dbReference type="Proteomes" id="UP000487649">
    <property type="component" value="Unassembled WGS sequence"/>
</dbReference>
<dbReference type="GO" id="GO:0006488">
    <property type="term" value="P:dolichol-linked oligosaccharide biosynthetic process"/>
    <property type="evidence" value="ECO:0007669"/>
    <property type="project" value="InterPro"/>
</dbReference>
<gene>
    <name evidence="7" type="ORF">GMA92_07705</name>
</gene>
<dbReference type="EMBL" id="WMQE01000014">
    <property type="protein sequence ID" value="MTK21303.1"/>
    <property type="molecule type" value="Genomic_DNA"/>
</dbReference>
<protein>
    <submittedName>
        <fullName evidence="7">Exopolysaccharide biosynthesis protein</fullName>
    </submittedName>
</protein>
<dbReference type="InterPro" id="IPR039042">
    <property type="entry name" value="Alg13-like"/>
</dbReference>
<feature type="domain" description="Glycosyl transferase family 28 C-terminal" evidence="6">
    <location>
        <begin position="1"/>
        <end position="138"/>
    </location>
</feature>
<organism evidence="7 8">
    <name type="scientific">Turicibacter sanguinis</name>
    <dbReference type="NCBI Taxonomy" id="154288"/>
    <lineage>
        <taxon>Bacteria</taxon>
        <taxon>Bacillati</taxon>
        <taxon>Bacillota</taxon>
        <taxon>Erysipelotrichia</taxon>
        <taxon>Erysipelotrichales</taxon>
        <taxon>Turicibacteraceae</taxon>
        <taxon>Turicibacter</taxon>
    </lineage>
</organism>
<comment type="caution">
    <text evidence="7">The sequence shown here is derived from an EMBL/GenBank/DDBJ whole genome shotgun (WGS) entry which is preliminary data.</text>
</comment>
<proteinExistence type="inferred from homology"/>
<dbReference type="NCBIfam" id="NF041548">
    <property type="entry name" value="PssE"/>
    <property type="match status" value="1"/>
</dbReference>
<keyword evidence="5" id="KW-0256">Endoplasmic reticulum</keyword>
<dbReference type="Gene3D" id="3.40.50.2000">
    <property type="entry name" value="Glycogen Phosphorylase B"/>
    <property type="match status" value="1"/>
</dbReference>
<dbReference type="InterPro" id="IPR007235">
    <property type="entry name" value="Glyco_trans_28_C"/>
</dbReference>
<evidence type="ECO:0000256" key="4">
    <source>
        <dbReference type="ARBA" id="ARBA00022679"/>
    </source>
</evidence>
<evidence type="ECO:0000256" key="2">
    <source>
        <dbReference type="ARBA" id="ARBA00006962"/>
    </source>
</evidence>
<evidence type="ECO:0000256" key="5">
    <source>
        <dbReference type="ARBA" id="ARBA00022824"/>
    </source>
</evidence>
<dbReference type="OrthoDB" id="9814973at2"/>
<keyword evidence="3" id="KW-0328">Glycosyltransferase</keyword>
<dbReference type="RefSeq" id="WP_006784207.1">
    <property type="nucleotide sequence ID" value="NZ_CABJBH010000005.1"/>
</dbReference>
<accession>A0A173QVS4</accession>
<dbReference type="Pfam" id="PF04101">
    <property type="entry name" value="Glyco_tran_28_C"/>
    <property type="match status" value="1"/>
</dbReference>
<dbReference type="GeneID" id="60057269"/>
<evidence type="ECO:0000256" key="1">
    <source>
        <dbReference type="ARBA" id="ARBA00004240"/>
    </source>
</evidence>
<dbReference type="AlphaFoldDB" id="A0A173QVS4"/>
<evidence type="ECO:0000256" key="3">
    <source>
        <dbReference type="ARBA" id="ARBA00022676"/>
    </source>
</evidence>
<reference evidence="7 8" key="1">
    <citation type="journal article" date="2019" name="Nat. Med.">
        <title>A library of human gut bacterial isolates paired with longitudinal multiomics data enables mechanistic microbiome research.</title>
        <authorList>
            <person name="Poyet M."/>
            <person name="Groussin M."/>
            <person name="Gibbons S.M."/>
            <person name="Avila-Pacheco J."/>
            <person name="Jiang X."/>
            <person name="Kearney S.M."/>
            <person name="Perrotta A.R."/>
            <person name="Berdy B."/>
            <person name="Zhao S."/>
            <person name="Lieberman T.D."/>
            <person name="Swanson P.K."/>
            <person name="Smith M."/>
            <person name="Roesemann S."/>
            <person name="Alexander J.E."/>
            <person name="Rich S.A."/>
            <person name="Livny J."/>
            <person name="Vlamakis H."/>
            <person name="Clish C."/>
            <person name="Bullock K."/>
            <person name="Deik A."/>
            <person name="Scott J."/>
            <person name="Pierce K.A."/>
            <person name="Xavier R.J."/>
            <person name="Alm E.J."/>
        </authorList>
    </citation>
    <scope>NUCLEOTIDE SEQUENCE [LARGE SCALE GENOMIC DNA]</scope>
    <source>
        <strain evidence="7 8">BIOML-A198</strain>
    </source>
</reference>
<evidence type="ECO:0000259" key="6">
    <source>
        <dbReference type="Pfam" id="PF04101"/>
    </source>
</evidence>
<evidence type="ECO:0000313" key="7">
    <source>
        <dbReference type="EMBL" id="MTK21303.1"/>
    </source>
</evidence>
<dbReference type="PANTHER" id="PTHR12867:SF6">
    <property type="entry name" value="N-ACETYLGLUCOSAMINYLDIPHOSPHODOLICHOL N-ACETYLGLUCOSAMINYLTRANSFERASE"/>
    <property type="match status" value="1"/>
</dbReference>
<comment type="subcellular location">
    <subcellularLocation>
        <location evidence="1">Endoplasmic reticulum</location>
    </subcellularLocation>
</comment>
<evidence type="ECO:0000313" key="8">
    <source>
        <dbReference type="Proteomes" id="UP000487649"/>
    </source>
</evidence>
<name>A0A173QVS4_9FIRM</name>
<dbReference type="PANTHER" id="PTHR12867">
    <property type="entry name" value="GLYCOSYL TRANSFERASE-RELATED"/>
    <property type="match status" value="1"/>
</dbReference>
<comment type="similarity">
    <text evidence="2">Belongs to the glycosyltransferase 28 family.</text>
</comment>
<sequence length="156" mass="17957">MILVLCGTQKQDFSRMIKLVEQVADREEVIVQAGHNQYESNKMQIFGFVSNEEIQMLYEKADLIVTHAGAGSMLQAIKNHKKIIAVPRLKEYGEHVNNHQIELAKKFEDLGYLISYQDGDNFIQTYERAKRFEPKPYTLKGNMVSLIDGLLEGYMK</sequence>